<accession>Q1PVP6</accession>
<dbReference type="InterPro" id="IPR006095">
    <property type="entry name" value="Glu/Leu/Phe/Val/Trp_DH"/>
</dbReference>
<dbReference type="SUPFAM" id="SSF51735">
    <property type="entry name" value="NAD(P)-binding Rossmann-fold domains"/>
    <property type="match status" value="1"/>
</dbReference>
<dbReference type="Pfam" id="PF02812">
    <property type="entry name" value="ELFV_dehydrog_N"/>
    <property type="match status" value="1"/>
</dbReference>
<feature type="binding site" evidence="5">
    <location>
        <position position="73"/>
    </location>
    <ligand>
        <name>substrate</name>
    </ligand>
</feature>
<dbReference type="PANTHER" id="PTHR11606">
    <property type="entry name" value="GLUTAMATE DEHYDROGENASE"/>
    <property type="match status" value="1"/>
</dbReference>
<feature type="binding site" evidence="5">
    <location>
        <position position="224"/>
    </location>
    <ligand>
        <name>NAD(+)</name>
        <dbReference type="ChEBI" id="CHEBI:57540"/>
    </ligand>
</feature>
<dbReference type="CDD" id="cd01076">
    <property type="entry name" value="NAD_bind_1_Glu_DH"/>
    <property type="match status" value="1"/>
</dbReference>
<dbReference type="GO" id="GO:0000166">
    <property type="term" value="F:nucleotide binding"/>
    <property type="evidence" value="ECO:0007669"/>
    <property type="project" value="UniProtKB-KW"/>
</dbReference>
<keyword evidence="12" id="KW-1185">Reference proteome</keyword>
<dbReference type="SUPFAM" id="SSF53223">
    <property type="entry name" value="Aminoacid dehydrogenase-like, N-terminal domain"/>
    <property type="match status" value="1"/>
</dbReference>
<keyword evidence="5" id="KW-0547">Nucleotide-binding</keyword>
<dbReference type="Proteomes" id="UP000501926">
    <property type="component" value="Chromosome"/>
</dbReference>
<evidence type="ECO:0000313" key="13">
    <source>
        <dbReference type="Proteomes" id="UP000501926"/>
    </source>
</evidence>
<dbReference type="AlphaFoldDB" id="Q1PVP6"/>
<dbReference type="Gene3D" id="3.40.50.10860">
    <property type="entry name" value="Leucine Dehydrogenase, chain A, domain 1"/>
    <property type="match status" value="1"/>
</dbReference>
<evidence type="ECO:0000256" key="7">
    <source>
        <dbReference type="RuleBase" id="RU004417"/>
    </source>
</evidence>
<reference evidence="12" key="4">
    <citation type="submission" date="2017-10" db="EMBL/GenBank/DDBJ databases">
        <authorList>
            <person name="Frank J."/>
        </authorList>
    </citation>
    <scope>NUCLEOTIDE SEQUENCE [LARGE SCALE GENOMIC DNA]</scope>
</reference>
<comment type="similarity">
    <text evidence="1 3 7">Belongs to the Glu/Leu/Phe/Val dehydrogenases family.</text>
</comment>
<protein>
    <recommendedName>
        <fullName evidence="3">Glutamate dehydrogenase</fullName>
    </recommendedName>
</protein>
<dbReference type="InterPro" id="IPR036291">
    <property type="entry name" value="NAD(P)-bd_dom_sf"/>
</dbReference>
<dbReference type="PIRSF" id="PIRSF000185">
    <property type="entry name" value="Glu_DH"/>
    <property type="match status" value="1"/>
</dbReference>
<feature type="site" description="Important for catalysis" evidence="6">
    <location>
        <position position="149"/>
    </location>
</feature>
<feature type="binding site" evidence="5">
    <location>
        <position position="352"/>
    </location>
    <ligand>
        <name>substrate</name>
    </ligand>
</feature>
<dbReference type="PANTHER" id="PTHR11606:SF13">
    <property type="entry name" value="GLUTAMATE DEHYDROGENASE 1, MITOCHONDRIAL"/>
    <property type="match status" value="1"/>
</dbReference>
<keyword evidence="5" id="KW-0520">NAD</keyword>
<dbReference type="InterPro" id="IPR046346">
    <property type="entry name" value="Aminoacid_DH-like_N_sf"/>
</dbReference>
<evidence type="ECO:0000256" key="1">
    <source>
        <dbReference type="ARBA" id="ARBA00006382"/>
    </source>
</evidence>
<evidence type="ECO:0000313" key="10">
    <source>
        <dbReference type="EMBL" id="QII14222.1"/>
    </source>
</evidence>
<dbReference type="InterPro" id="IPR014362">
    <property type="entry name" value="Glu_DH"/>
</dbReference>
<gene>
    <name evidence="9" type="primary">gdh</name>
    <name evidence="11" type="synonym">gdh_2</name>
    <name evidence="10" type="synonym">gdhA</name>
    <name evidence="10" type="ORF">KsCSTR_48450</name>
    <name evidence="11" type="ORF">KSMBR1_2236</name>
    <name evidence="9" type="ORF">kustc0555</name>
</gene>
<dbReference type="OrthoDB" id="9803297at2"/>
<evidence type="ECO:0000256" key="5">
    <source>
        <dbReference type="PIRSR" id="PIRSR000185-2"/>
    </source>
</evidence>
<dbReference type="Proteomes" id="UP000221734">
    <property type="component" value="Chromosome Kuenenia_stuttgartiensis_MBR1"/>
</dbReference>
<reference evidence="10 13" key="5">
    <citation type="submission" date="2020-02" db="EMBL/GenBank/DDBJ databases">
        <title>Newly sequenced genome of strain CSTR1 showed variability in Candidatus Kuenenia stuttgartiensis genomes.</title>
        <authorList>
            <person name="Ding C."/>
            <person name="Adrian L."/>
        </authorList>
    </citation>
    <scope>NUCLEOTIDE SEQUENCE [LARGE SCALE GENOMIC DNA]</scope>
    <source>
        <strain evidence="10 13">CSTR1</strain>
    </source>
</reference>
<evidence type="ECO:0000256" key="4">
    <source>
        <dbReference type="PIRSR" id="PIRSR000185-1"/>
    </source>
</evidence>
<evidence type="ECO:0000256" key="2">
    <source>
        <dbReference type="ARBA" id="ARBA00023002"/>
    </source>
</evidence>
<dbReference type="FunFam" id="3.40.50.10860:FF:000003">
    <property type="entry name" value="Glutamate dehydrogenase"/>
    <property type="match status" value="1"/>
</dbReference>
<feature type="active site" description="Proton donor" evidence="4">
    <location>
        <position position="109"/>
    </location>
</feature>
<dbReference type="PROSITE" id="PS00074">
    <property type="entry name" value="GLFV_DEHYDROGENASE"/>
    <property type="match status" value="1"/>
</dbReference>
<evidence type="ECO:0000313" key="12">
    <source>
        <dbReference type="Proteomes" id="UP000221734"/>
    </source>
</evidence>
<dbReference type="PRINTS" id="PR00082">
    <property type="entry name" value="GLFDHDRGNASE"/>
</dbReference>
<feature type="binding site" evidence="5">
    <location>
        <position position="97"/>
    </location>
    <ligand>
        <name>substrate</name>
    </ligand>
</feature>
<reference evidence="9" key="1">
    <citation type="journal article" date="2006" name="Nature">
        <title>Deciphering the evolution and metabolism of an anammox bacterium from a community genome.</title>
        <authorList>
            <person name="Strous M."/>
            <person name="Pelletier E."/>
            <person name="Mangenot S."/>
            <person name="Rattei T."/>
            <person name="Lehner A."/>
            <person name="Taylor M.W."/>
            <person name="Horn M."/>
            <person name="Daims H."/>
            <person name="Bartol-Mavel D."/>
            <person name="Wincker P."/>
            <person name="Barbe V."/>
            <person name="Fonknechten N."/>
            <person name="Vallenet D."/>
            <person name="Segurens B."/>
            <person name="Schenowitz-Truong C."/>
            <person name="Medigue C."/>
            <person name="Collingro A."/>
            <person name="Snel B."/>
            <person name="Dutilh B.E."/>
            <person name="OpDenCamp H.J.M."/>
            <person name="vanDerDrift C."/>
            <person name="Cirpus I."/>
            <person name="vanDePas-Schoonen K.T."/>
            <person name="Harhangi H.R."/>
            <person name="vanNiftrik L."/>
            <person name="Schmid M."/>
            <person name="Keltjens J."/>
            <person name="vanDeVossenberg J."/>
            <person name="Kartal B."/>
            <person name="Meier H."/>
            <person name="Frishman D."/>
            <person name="Huynen M.A."/>
            <person name="Mewes H."/>
            <person name="Weissenbach J."/>
            <person name="Jetten M.S.M."/>
            <person name="Wagner M."/>
            <person name="LePaslier D."/>
        </authorList>
    </citation>
    <scope>NUCLEOTIDE SEQUENCE</scope>
</reference>
<evidence type="ECO:0000313" key="11">
    <source>
        <dbReference type="EMBL" id="SOH04731.1"/>
    </source>
</evidence>
<dbReference type="KEGG" id="kst:KSMBR1_2236"/>
<evidence type="ECO:0000313" key="9">
    <source>
        <dbReference type="EMBL" id="CAJ71300.1"/>
    </source>
</evidence>
<dbReference type="InterPro" id="IPR033922">
    <property type="entry name" value="NAD_bind_Glu_DH"/>
</dbReference>
<dbReference type="GO" id="GO:0004352">
    <property type="term" value="F:glutamate dehydrogenase (NAD+) activity"/>
    <property type="evidence" value="ECO:0007669"/>
    <property type="project" value="TreeGrafter"/>
</dbReference>
<dbReference type="EMBL" id="CP049055">
    <property type="protein sequence ID" value="QII14222.1"/>
    <property type="molecule type" value="Genomic_DNA"/>
</dbReference>
<organism evidence="9">
    <name type="scientific">Kuenenia stuttgartiensis</name>
    <dbReference type="NCBI Taxonomy" id="174633"/>
    <lineage>
        <taxon>Bacteria</taxon>
        <taxon>Pseudomonadati</taxon>
        <taxon>Planctomycetota</taxon>
        <taxon>Candidatus Brocadiia</taxon>
        <taxon>Candidatus Brocadiales</taxon>
        <taxon>Candidatus Brocadiaceae</taxon>
        <taxon>Candidatus Kuenenia</taxon>
    </lineage>
</organism>
<sequence>MPEKMEENSPWQTALTQFNNVSKRMNLPEDIHQILKHFSRILTVSVPVRMDNGSTASFEGFRVQHCSAKGPYKGGIRYHPDLTLDDLKALAMEMTWKCSLVDIPFGGAKGGVVCDPKKLSRGELERITRRYTYAIQPIIGPDIDIPAPDVNTNEQIMAWIMDTYSMNKGFCSPGIVTGKPLNIGGSLGRADATGLGVAYIAASAVRQNKKTLKGLNVVIQGYGNVGSAAGKFLEEMGCKIVAVSSSTGGIYNPGGLSHNAIIEHYRKTGGFRYFPLAENITNAELLELPCDVLIPAAMGGQITKKNAGKIKAKLIVEGANGPTTPEADEILSGRKIKIVPDILANAGGVIVSYFEWVQDAQCYFWCKNEVNAKLKILLERSFNDVYAFAQKNKYSLRTSAMMLAIKKVADVFTVRGLYP</sequence>
<dbReference type="RefSeq" id="WP_099325415.1">
    <property type="nucleotide sequence ID" value="NZ_CP049055.1"/>
</dbReference>
<proteinExistence type="inferred from homology"/>
<reference evidence="9" key="2">
    <citation type="submission" date="2006-01" db="EMBL/GenBank/DDBJ databases">
        <authorList>
            <person name="Genoscope"/>
        </authorList>
    </citation>
    <scope>NUCLEOTIDE SEQUENCE</scope>
</reference>
<keyword evidence="2 3" id="KW-0560">Oxidoreductase</keyword>
<evidence type="ECO:0000259" key="8">
    <source>
        <dbReference type="SMART" id="SM00839"/>
    </source>
</evidence>
<dbReference type="EMBL" id="CT573073">
    <property type="protein sequence ID" value="CAJ71300.1"/>
    <property type="molecule type" value="Genomic_DNA"/>
</dbReference>
<dbReference type="GO" id="GO:0006538">
    <property type="term" value="P:L-glutamate catabolic process"/>
    <property type="evidence" value="ECO:0007669"/>
    <property type="project" value="TreeGrafter"/>
</dbReference>
<dbReference type="InterPro" id="IPR006097">
    <property type="entry name" value="Glu/Leu/Phe/Val/Trp_DH_dimer"/>
</dbReference>
<dbReference type="SMART" id="SM00839">
    <property type="entry name" value="ELFV_dehydrog"/>
    <property type="match status" value="1"/>
</dbReference>
<evidence type="ECO:0000256" key="6">
    <source>
        <dbReference type="PIRSR" id="PIRSR000185-3"/>
    </source>
</evidence>
<reference evidence="11" key="3">
    <citation type="submission" date="2017-10" db="EMBL/GenBank/DDBJ databases">
        <authorList>
            <person name="Banno H."/>
            <person name="Chua N.-H."/>
        </authorList>
    </citation>
    <scope>NUCLEOTIDE SEQUENCE [LARGE SCALE GENOMIC DNA]</scope>
    <source>
        <strain evidence="11">Kuenenia_mbr1_ru-nijmegen</strain>
    </source>
</reference>
<dbReference type="Pfam" id="PF00208">
    <property type="entry name" value="ELFV_dehydrog"/>
    <property type="match status" value="1"/>
</dbReference>
<dbReference type="EMBL" id="LT934425">
    <property type="protein sequence ID" value="SOH04731.1"/>
    <property type="molecule type" value="Genomic_DNA"/>
</dbReference>
<dbReference type="InterPro" id="IPR006096">
    <property type="entry name" value="Glu/Leu/Phe/Val/Trp_DH_C"/>
</dbReference>
<evidence type="ECO:0000256" key="3">
    <source>
        <dbReference type="PIRNR" id="PIRNR000185"/>
    </source>
</evidence>
<feature type="binding site" evidence="5">
    <location>
        <position position="193"/>
    </location>
    <ligand>
        <name>NAD(+)</name>
        <dbReference type="ChEBI" id="CHEBI:57540"/>
    </ligand>
</feature>
<feature type="domain" description="Glutamate/phenylalanine/leucine/valine/L-tryptophan dehydrogenase C-terminal" evidence="8">
    <location>
        <begin position="186"/>
        <end position="416"/>
    </location>
</feature>
<name>Q1PVP6_KUEST</name>
<dbReference type="InterPro" id="IPR033524">
    <property type="entry name" value="Glu/Leu/Phe/Val_DH_AS"/>
</dbReference>
<dbReference type="Gene3D" id="3.40.50.720">
    <property type="entry name" value="NAD(P)-binding Rossmann-like Domain"/>
    <property type="match status" value="1"/>
</dbReference>